<dbReference type="GO" id="GO:0003676">
    <property type="term" value="F:nucleic acid binding"/>
    <property type="evidence" value="ECO:0007669"/>
    <property type="project" value="InterPro"/>
</dbReference>
<reference evidence="5" key="1">
    <citation type="submission" date="2020-05" db="EMBL/GenBank/DDBJ databases">
        <authorList>
            <person name="Chiriac C."/>
            <person name="Salcher M."/>
            <person name="Ghai R."/>
            <person name="Kavagutti S V."/>
        </authorList>
    </citation>
    <scope>NUCLEOTIDE SEQUENCE</scope>
</reference>
<dbReference type="GO" id="GO:0004518">
    <property type="term" value="F:nuclease activity"/>
    <property type="evidence" value="ECO:0007669"/>
    <property type="project" value="UniProtKB-KW"/>
</dbReference>
<dbReference type="Gene3D" id="3.40.1350.10">
    <property type="match status" value="1"/>
</dbReference>
<evidence type="ECO:0000256" key="3">
    <source>
        <dbReference type="ARBA" id="ARBA00022801"/>
    </source>
</evidence>
<dbReference type="Pfam" id="PF08774">
    <property type="entry name" value="VRR_NUC"/>
    <property type="match status" value="1"/>
</dbReference>
<keyword evidence="3" id="KW-0378">Hydrolase</keyword>
<organism evidence="5">
    <name type="scientific">uncultured Caudovirales phage</name>
    <dbReference type="NCBI Taxonomy" id="2100421"/>
    <lineage>
        <taxon>Viruses</taxon>
        <taxon>Duplodnaviria</taxon>
        <taxon>Heunggongvirae</taxon>
        <taxon>Uroviricota</taxon>
        <taxon>Caudoviricetes</taxon>
        <taxon>Peduoviridae</taxon>
        <taxon>Maltschvirus</taxon>
        <taxon>Maltschvirus maltsch</taxon>
    </lineage>
</organism>
<dbReference type="EMBL" id="LR797316">
    <property type="protein sequence ID" value="CAB4203012.1"/>
    <property type="molecule type" value="Genomic_DNA"/>
</dbReference>
<proteinExistence type="predicted"/>
<gene>
    <name evidence="5" type="ORF">UFOVP1365_4</name>
</gene>
<dbReference type="InterPro" id="IPR011856">
    <property type="entry name" value="tRNA_endonuc-like_dom_sf"/>
</dbReference>
<dbReference type="InterPro" id="IPR014883">
    <property type="entry name" value="VRR_NUC"/>
</dbReference>
<keyword evidence="2" id="KW-0540">Nuclease</keyword>
<dbReference type="GO" id="GO:0016788">
    <property type="term" value="F:hydrolase activity, acting on ester bonds"/>
    <property type="evidence" value="ECO:0007669"/>
    <property type="project" value="InterPro"/>
</dbReference>
<sequence length="119" mass="13668">MKKEDSELIKFFDWVSWQEKIDPRFKAIYHIANERKTSWIGGKILKSKGVRSGVPDVCVPIPTKSYPGLYIEFKVKPNKLTSNQSDYCQLLHAMGYAVRIAWSGEEALGIVKSYLKEEL</sequence>
<accession>A0A6J5S389</accession>
<feature type="domain" description="VRR-NUC" evidence="4">
    <location>
        <begin position="15"/>
        <end position="101"/>
    </location>
</feature>
<evidence type="ECO:0000256" key="2">
    <source>
        <dbReference type="ARBA" id="ARBA00022722"/>
    </source>
</evidence>
<evidence type="ECO:0000313" key="5">
    <source>
        <dbReference type="EMBL" id="CAB4203012.1"/>
    </source>
</evidence>
<comment type="cofactor">
    <cofactor evidence="1">
        <name>Mg(2+)</name>
        <dbReference type="ChEBI" id="CHEBI:18420"/>
    </cofactor>
</comment>
<name>A0A6J5S389_9CAUD</name>
<protein>
    <submittedName>
        <fullName evidence="5">VRR-NUC domain containing protein</fullName>
    </submittedName>
</protein>
<evidence type="ECO:0000259" key="4">
    <source>
        <dbReference type="Pfam" id="PF08774"/>
    </source>
</evidence>
<evidence type="ECO:0000256" key="1">
    <source>
        <dbReference type="ARBA" id="ARBA00001946"/>
    </source>
</evidence>